<dbReference type="Gene3D" id="2.60.120.260">
    <property type="entry name" value="Galactose-binding domain-like"/>
    <property type="match status" value="1"/>
</dbReference>
<dbReference type="Pfam" id="PF07635">
    <property type="entry name" value="PSCyt1"/>
    <property type="match status" value="1"/>
</dbReference>
<feature type="chain" id="PRO_5015584540" evidence="5">
    <location>
        <begin position="29"/>
        <end position="984"/>
    </location>
</feature>
<dbReference type="PANTHER" id="PTHR35889:SF3">
    <property type="entry name" value="F-BOX DOMAIN-CONTAINING PROTEIN"/>
    <property type="match status" value="1"/>
</dbReference>
<protein>
    <submittedName>
        <fullName evidence="8">Cytochrome C</fullName>
    </submittedName>
</protein>
<dbReference type="InterPro" id="IPR036909">
    <property type="entry name" value="Cyt_c-like_dom_sf"/>
</dbReference>
<feature type="signal peptide" evidence="5">
    <location>
        <begin position="1"/>
        <end position="28"/>
    </location>
</feature>
<feature type="domain" description="F5/8 type C" evidence="6">
    <location>
        <begin position="440"/>
        <end position="557"/>
    </location>
</feature>
<dbReference type="SUPFAM" id="SSF49785">
    <property type="entry name" value="Galactose-binding domain-like"/>
    <property type="match status" value="1"/>
</dbReference>
<organism evidence="8 9">
    <name type="scientific">Blastopirellula marina</name>
    <dbReference type="NCBI Taxonomy" id="124"/>
    <lineage>
        <taxon>Bacteria</taxon>
        <taxon>Pseudomonadati</taxon>
        <taxon>Planctomycetota</taxon>
        <taxon>Planctomycetia</taxon>
        <taxon>Pirellulales</taxon>
        <taxon>Pirellulaceae</taxon>
        <taxon>Blastopirellula</taxon>
    </lineage>
</organism>
<name>A0A2S8F3T0_9BACT</name>
<dbReference type="InterPro" id="IPR009056">
    <property type="entry name" value="Cyt_c-like_dom"/>
</dbReference>
<dbReference type="Pfam" id="PF07587">
    <property type="entry name" value="PSD1"/>
    <property type="match status" value="1"/>
</dbReference>
<evidence type="ECO:0000256" key="4">
    <source>
        <dbReference type="PROSITE-ProRule" id="PRU00433"/>
    </source>
</evidence>
<dbReference type="SUPFAM" id="SSF46626">
    <property type="entry name" value="Cytochrome c"/>
    <property type="match status" value="1"/>
</dbReference>
<dbReference type="AlphaFoldDB" id="A0A2S8F3T0"/>
<dbReference type="PANTHER" id="PTHR35889">
    <property type="entry name" value="CYCLOINULO-OLIGOSACCHARIDE FRUCTANOTRANSFERASE-RELATED"/>
    <property type="match status" value="1"/>
</dbReference>
<evidence type="ECO:0000313" key="9">
    <source>
        <dbReference type="Proteomes" id="UP000239388"/>
    </source>
</evidence>
<evidence type="ECO:0000256" key="5">
    <source>
        <dbReference type="SAM" id="SignalP"/>
    </source>
</evidence>
<dbReference type="InterPro" id="IPR008979">
    <property type="entry name" value="Galactose-bd-like_sf"/>
</dbReference>
<comment type="caution">
    <text evidence="8">The sequence shown here is derived from an EMBL/GenBank/DDBJ whole genome shotgun (WGS) entry which is preliminary data.</text>
</comment>
<evidence type="ECO:0000259" key="6">
    <source>
        <dbReference type="PROSITE" id="PS50022"/>
    </source>
</evidence>
<dbReference type="GO" id="GO:0020037">
    <property type="term" value="F:heme binding"/>
    <property type="evidence" value="ECO:0007669"/>
    <property type="project" value="InterPro"/>
</dbReference>
<keyword evidence="2 4" id="KW-0479">Metal-binding</keyword>
<dbReference type="InterPro" id="IPR000421">
    <property type="entry name" value="FA58C"/>
</dbReference>
<accession>A0A2S8F3T0</accession>
<dbReference type="GO" id="GO:0046872">
    <property type="term" value="F:metal ion binding"/>
    <property type="evidence" value="ECO:0007669"/>
    <property type="project" value="UniProtKB-KW"/>
</dbReference>
<dbReference type="InterPro" id="IPR011429">
    <property type="entry name" value="Cyt_c_Planctomycete-type"/>
</dbReference>
<evidence type="ECO:0000256" key="1">
    <source>
        <dbReference type="ARBA" id="ARBA00022617"/>
    </source>
</evidence>
<proteinExistence type="predicted"/>
<evidence type="ECO:0000259" key="7">
    <source>
        <dbReference type="PROSITE" id="PS51007"/>
    </source>
</evidence>
<dbReference type="InterPro" id="IPR011444">
    <property type="entry name" value="DUF1549"/>
</dbReference>
<keyword evidence="5" id="KW-0732">Signal</keyword>
<dbReference type="OrthoDB" id="127107at2"/>
<evidence type="ECO:0000313" key="8">
    <source>
        <dbReference type="EMBL" id="PQO26594.1"/>
    </source>
</evidence>
<keyword evidence="3 4" id="KW-0408">Iron</keyword>
<sequence length="984" mass="110404">MTLARPRSLAHGLVAATCLLIASRAASAGDFFQQQVAPILQQKCLSCHSGDAPEGDFSLQSASVALADGYIEPGDAAASHLIDLITPTNGTAEMPKDADPLKPEELAAIRTWINDGAKWPSGLVLKEAPVADFAWWSYQPLTRPAVPQIENNWTRTPIDQFILRRLEEKGLHPSPEADRRTLIRRVTYDLTGLPPTPAEIAEFEQDRDPQAYEKLVDRLLASKHYGERWARHWLDVAKYADTCGYDKDKLRPNAWPYRDYVIRSLNEDKSYAQFVQEQVAGDVLFPGEADGVLGLGFLAAGPWDFIGHVEVPEAKIDGKVARNLDRDDVVSNVINSFCSVTVQCARCHNHKFDPITQENYYGLQAAFAAIDRAERPYDQDPEVLRRRGELQQEQAKRKAKLAQLEAQIKRDGGPRLEEIEKSLRELQALVAVEKSPEFGYHSAIAGSSAAEKWVEVDLGQAVELQQVVLHPCHDDYAGIGAGFGFPVRFQIQVAQESGQWTTIADQTKADYANAGLTPFSTDIAHKSVRFIRVTATGLRERQHDYILALAELEAINAAGENVALGAKVTSLDSIEAPVRWSRKNLTDGKWARDPDPNRSQKIAQLGAEKANIETPKRSEQRAKLQASLAAIDRQIAELPQNRMVYAAATDFKPQGNFQPTGGKPREIRLLHRGDVQNPRDEVSPGVLPIGSDQIWRFSSDLSEGERRAAVARWLTAEENPFVWRSIVNRVWQYHFGDGIVTTPNDFGRMGAQPTHPELLDWLAYQFREEGQSLKKLHRLIVTSSVYRQSSDHDAKLADVDAGNQYLWRMNRRRLEAEEIRDSILAISGQLNETMGGPGFYLFALEKTAHSPHYEYHKFDPADPASHRRSIYRFIVRSQPDPWMTTLDCADSSQSTPRRNETLTSLQALSLLNNPFNLLMAERFAQRLQQEQPTLPEQVDRAILLSTGRLPTEEQRIELVAYAQQHGLVNLCRLLFNLSEFVFVD</sequence>
<dbReference type="RefSeq" id="WP_105360074.1">
    <property type="nucleotide sequence ID" value="NZ_PUIB01000030.1"/>
</dbReference>
<dbReference type="EMBL" id="PUIB01000030">
    <property type="protein sequence ID" value="PQO26594.1"/>
    <property type="molecule type" value="Genomic_DNA"/>
</dbReference>
<evidence type="ECO:0000256" key="3">
    <source>
        <dbReference type="ARBA" id="ARBA00023004"/>
    </source>
</evidence>
<dbReference type="Proteomes" id="UP000239388">
    <property type="component" value="Unassembled WGS sequence"/>
</dbReference>
<dbReference type="Pfam" id="PF07583">
    <property type="entry name" value="PSCyt2"/>
    <property type="match status" value="1"/>
</dbReference>
<dbReference type="GO" id="GO:0009055">
    <property type="term" value="F:electron transfer activity"/>
    <property type="evidence" value="ECO:0007669"/>
    <property type="project" value="InterPro"/>
</dbReference>
<dbReference type="PROSITE" id="PS51007">
    <property type="entry name" value="CYTC"/>
    <property type="match status" value="1"/>
</dbReference>
<dbReference type="PROSITE" id="PS50022">
    <property type="entry name" value="FA58C_3"/>
    <property type="match status" value="1"/>
</dbReference>
<keyword evidence="1 4" id="KW-0349">Heme</keyword>
<feature type="domain" description="Cytochrome c" evidence="7">
    <location>
        <begin position="23"/>
        <end position="117"/>
    </location>
</feature>
<dbReference type="InterPro" id="IPR022655">
    <property type="entry name" value="DUF1553"/>
</dbReference>
<evidence type="ECO:0000256" key="2">
    <source>
        <dbReference type="ARBA" id="ARBA00022723"/>
    </source>
</evidence>
<reference evidence="8 9" key="1">
    <citation type="submission" date="2018-02" db="EMBL/GenBank/DDBJ databases">
        <title>Comparative genomes isolates from brazilian mangrove.</title>
        <authorList>
            <person name="Araujo J.E."/>
            <person name="Taketani R.G."/>
            <person name="Silva M.C.P."/>
            <person name="Loureco M.V."/>
            <person name="Andreote F.D."/>
        </authorList>
    </citation>
    <scope>NUCLEOTIDE SEQUENCE [LARGE SCALE GENOMIC DNA]</scope>
    <source>
        <strain evidence="8 9">NAP PRIS-MGV</strain>
    </source>
</reference>
<gene>
    <name evidence="8" type="ORF">C5Y98_29885</name>
</gene>
<dbReference type="Pfam" id="PF22633">
    <property type="entry name" value="F5_F8_type_C_2"/>
    <property type="match status" value="1"/>
</dbReference>